<dbReference type="Proteomes" id="UP000664601">
    <property type="component" value="Unassembled WGS sequence"/>
</dbReference>
<feature type="transmembrane region" description="Helical" evidence="1">
    <location>
        <begin position="431"/>
        <end position="455"/>
    </location>
</feature>
<feature type="transmembrane region" description="Helical" evidence="1">
    <location>
        <begin position="162"/>
        <end position="181"/>
    </location>
</feature>
<feature type="transmembrane region" description="Helical" evidence="1">
    <location>
        <begin position="237"/>
        <end position="257"/>
    </location>
</feature>
<feature type="transmembrane region" description="Helical" evidence="1">
    <location>
        <begin position="126"/>
        <end position="150"/>
    </location>
</feature>
<reference evidence="2 3" key="1">
    <citation type="submission" date="2021-03" db="EMBL/GenBank/DDBJ databases">
        <title>Enterococcal diversity collection.</title>
        <authorList>
            <person name="Gilmore M.S."/>
            <person name="Schwartzman J."/>
            <person name="Van Tyne D."/>
            <person name="Martin M."/>
            <person name="Earl A.M."/>
            <person name="Manson A.L."/>
            <person name="Straub T."/>
            <person name="Salamzade R."/>
            <person name="Saavedra J."/>
            <person name="Lebreton F."/>
            <person name="Prichula J."/>
            <person name="Schaufler K."/>
            <person name="Gaca A."/>
            <person name="Sgardioli B."/>
            <person name="Wagenaar J."/>
            <person name="Strong T."/>
        </authorList>
    </citation>
    <scope>NUCLEOTIDE SEQUENCE [LARGE SCALE GENOMIC DNA]</scope>
    <source>
        <strain evidence="2 3">669A</strain>
    </source>
</reference>
<name>A0ABS3LFJ3_9ENTE</name>
<gene>
    <name evidence="2" type="ORF">JZO70_13285</name>
</gene>
<feature type="transmembrane region" description="Helical" evidence="1">
    <location>
        <begin position="462"/>
        <end position="481"/>
    </location>
</feature>
<keyword evidence="1" id="KW-0472">Membrane</keyword>
<dbReference type="RefSeq" id="WP_207674073.1">
    <property type="nucleotide sequence ID" value="NZ_JAFREM010000020.1"/>
</dbReference>
<keyword evidence="1" id="KW-1133">Transmembrane helix</keyword>
<feature type="transmembrane region" description="Helical" evidence="1">
    <location>
        <begin position="295"/>
        <end position="318"/>
    </location>
</feature>
<organism evidence="2 3">
    <name type="scientific">Candidatus Enterococcus moelleringii</name>
    <dbReference type="NCBI Taxonomy" id="2815325"/>
    <lineage>
        <taxon>Bacteria</taxon>
        <taxon>Bacillati</taxon>
        <taxon>Bacillota</taxon>
        <taxon>Bacilli</taxon>
        <taxon>Lactobacillales</taxon>
        <taxon>Enterococcaceae</taxon>
        <taxon>Enterococcus</taxon>
    </lineage>
</organism>
<evidence type="ECO:0008006" key="4">
    <source>
        <dbReference type="Google" id="ProtNLM"/>
    </source>
</evidence>
<evidence type="ECO:0000313" key="3">
    <source>
        <dbReference type="Proteomes" id="UP000664601"/>
    </source>
</evidence>
<keyword evidence="3" id="KW-1185">Reference proteome</keyword>
<feature type="transmembrane region" description="Helical" evidence="1">
    <location>
        <begin position="20"/>
        <end position="38"/>
    </location>
</feature>
<dbReference type="EMBL" id="JAFREM010000020">
    <property type="protein sequence ID" value="MBO1307144.1"/>
    <property type="molecule type" value="Genomic_DNA"/>
</dbReference>
<feature type="transmembrane region" description="Helical" evidence="1">
    <location>
        <begin position="391"/>
        <end position="419"/>
    </location>
</feature>
<feature type="transmembrane region" description="Helical" evidence="1">
    <location>
        <begin position="193"/>
        <end position="210"/>
    </location>
</feature>
<evidence type="ECO:0000256" key="1">
    <source>
        <dbReference type="SAM" id="Phobius"/>
    </source>
</evidence>
<comment type="caution">
    <text evidence="2">The sequence shown here is derived from an EMBL/GenBank/DDBJ whole genome shotgun (WGS) entry which is preliminary data.</text>
</comment>
<feature type="transmembrane region" description="Helical" evidence="1">
    <location>
        <begin position="76"/>
        <end position="96"/>
    </location>
</feature>
<feature type="transmembrane region" description="Helical" evidence="1">
    <location>
        <begin position="508"/>
        <end position="527"/>
    </location>
</feature>
<accession>A0ABS3LFJ3</accession>
<feature type="transmembrane region" description="Helical" evidence="1">
    <location>
        <begin position="347"/>
        <end position="370"/>
    </location>
</feature>
<keyword evidence="1" id="KW-0812">Transmembrane</keyword>
<sequence length="535" mass="58352">MHKATSFLFFSNLKQNRVLLLAWTIMLVGLFASMAFYFNDLFGTQAEIDSIGETMRSPAMVSMFGAFESEQMETTAGLLAAMLTVFMGIFMIILNIQLAVNGSRKQEDSGLLELVRSRAVGRNVPAVANVLLIFCVNLVLGICYFVALRLAGLNDSNLAGDAVFAALLASVGWMFGCITLLMAQIANDTRQTYMLSYVIFAASYLARMMTDMTNPDYSWFSPMGWLTKSDIYNGNNWLPIGLMMIVAVVCTGLALVLSGSRDLDRGLLPQRNGRHTAGRFLSTPFGLVLRLERNLIIGWVVGTFILGAAYGSVFNSIADILKLNPTYEQVLGVDAMNTASRTIVLNYVNLLAVIFSGTAVICGGMILYNLKKHEEKGYLEILHAKALSRTKLFVSYYAVAVFAALLCLAGSVLGTAIAGNLTLEESLDAGYFWQTFGVNSLVVLTFLGLAACLVGSLPKLNAFLWGYLMIGFVSCYFLPLLDFSDKWGQISPLGWTDTVPVGSLPTHWLITMIILSIALTLLGVIGYNKRDVQGG</sequence>
<evidence type="ECO:0000313" key="2">
    <source>
        <dbReference type="EMBL" id="MBO1307144.1"/>
    </source>
</evidence>
<protein>
    <recommendedName>
        <fullName evidence="4">ABC transporter permease</fullName>
    </recommendedName>
</protein>
<proteinExistence type="predicted"/>